<evidence type="ECO:0000256" key="2">
    <source>
        <dbReference type="ARBA" id="ARBA00012729"/>
    </source>
</evidence>
<dbReference type="PROSITE" id="PS50184">
    <property type="entry name" value="VWFC_2"/>
    <property type="match status" value="6"/>
</dbReference>
<comment type="catalytic activity">
    <reaction evidence="1">
        <text>Random endo-hydrolysis of N-acetyl-beta-D-glucosaminide (1-&gt;4)-beta-linkages in chitin and chitodextrins.</text>
        <dbReference type="EC" id="3.2.1.14"/>
    </reaction>
</comment>
<keyword evidence="4" id="KW-0146">Chitin degradation</keyword>
<evidence type="ECO:0000256" key="10">
    <source>
        <dbReference type="SAM" id="SignalP"/>
    </source>
</evidence>
<feature type="disulfide bond" evidence="7">
    <location>
        <begin position="151"/>
        <end position="161"/>
    </location>
</feature>
<keyword evidence="4" id="KW-0119">Carbohydrate metabolism</keyword>
<dbReference type="SMART" id="SM00216">
    <property type="entry name" value="VWD"/>
    <property type="match status" value="4"/>
</dbReference>
<dbReference type="Pfam" id="PF01826">
    <property type="entry name" value="TIL"/>
    <property type="match status" value="3"/>
</dbReference>
<dbReference type="SMART" id="SM00215">
    <property type="entry name" value="VWC_out"/>
    <property type="match status" value="2"/>
</dbReference>
<dbReference type="InterPro" id="IPR000562">
    <property type="entry name" value="FN_type2_dom"/>
</dbReference>
<organism evidence="17">
    <name type="scientific">Ciona robusta</name>
    <dbReference type="NCBI Taxonomy" id="1774208"/>
    <lineage>
        <taxon>Eukaryota</taxon>
        <taxon>Metazoa</taxon>
        <taxon>Chordata</taxon>
        <taxon>Tunicata</taxon>
        <taxon>Ascidiacea</taxon>
        <taxon>Phlebobranchia</taxon>
        <taxon>Cionidae</taxon>
        <taxon>Ciona</taxon>
    </lineage>
</organism>
<comment type="caution">
    <text evidence="8">Lacks conserved residue(s) required for the propagation of feature annotation.</text>
</comment>
<evidence type="ECO:0000256" key="7">
    <source>
        <dbReference type="PROSITE-ProRule" id="PRU00076"/>
    </source>
</evidence>
<feature type="domain" description="VWFC" evidence="13">
    <location>
        <begin position="2320"/>
        <end position="2393"/>
    </location>
</feature>
<dbReference type="SMART" id="SM00041">
    <property type="entry name" value="CT"/>
    <property type="match status" value="1"/>
</dbReference>
<dbReference type="SMART" id="SM00181">
    <property type="entry name" value="EGF"/>
    <property type="match status" value="4"/>
</dbReference>
<dbReference type="PROSITE" id="PS50940">
    <property type="entry name" value="CHIT_BIND_II"/>
    <property type="match status" value="1"/>
</dbReference>
<dbReference type="InterPro" id="IPR001846">
    <property type="entry name" value="VWF_type-D"/>
</dbReference>
<dbReference type="SMART" id="SM00832">
    <property type="entry name" value="C8"/>
    <property type="match status" value="4"/>
</dbReference>
<keyword evidence="5 8" id="KW-1015">Disulfide bond</keyword>
<dbReference type="PROSITE" id="PS01186">
    <property type="entry name" value="EGF_2"/>
    <property type="match status" value="3"/>
</dbReference>
<dbReference type="FunFam" id="2.10.25.10:FF:000055">
    <property type="entry name" value="alpha-tectorin isoform X1"/>
    <property type="match status" value="1"/>
</dbReference>
<dbReference type="PANTHER" id="PTHR11339:SF386">
    <property type="entry name" value="HEMOLECTIN, ISOFORM A"/>
    <property type="match status" value="1"/>
</dbReference>
<evidence type="ECO:0000256" key="8">
    <source>
        <dbReference type="PROSITE-ProRule" id="PRU00479"/>
    </source>
</evidence>
<dbReference type="InterPro" id="IPR036508">
    <property type="entry name" value="Chitin-bd_dom_sf"/>
</dbReference>
<dbReference type="InterPro" id="IPR006207">
    <property type="entry name" value="Cys_knot_C"/>
</dbReference>
<feature type="domain" description="Fibronectin type-II" evidence="15">
    <location>
        <begin position="181"/>
        <end position="233"/>
    </location>
</feature>
<dbReference type="CDD" id="cd19941">
    <property type="entry name" value="TIL"/>
    <property type="match status" value="5"/>
</dbReference>
<dbReference type="GO" id="GO:0007399">
    <property type="term" value="P:nervous system development"/>
    <property type="evidence" value="ECO:0007669"/>
    <property type="project" value="UniProtKB-ARBA"/>
</dbReference>
<dbReference type="SUPFAM" id="SSF57603">
    <property type="entry name" value="FnI-like domain"/>
    <property type="match status" value="1"/>
</dbReference>
<evidence type="ECO:0000256" key="5">
    <source>
        <dbReference type="ARBA" id="ARBA00023157"/>
    </source>
</evidence>
<evidence type="ECO:0000259" key="12">
    <source>
        <dbReference type="PROSITE" id="PS50026"/>
    </source>
</evidence>
<feature type="domain" description="VWFC" evidence="13">
    <location>
        <begin position="2501"/>
        <end position="2569"/>
    </location>
</feature>
<evidence type="ECO:0000256" key="4">
    <source>
        <dbReference type="ARBA" id="ARBA00023024"/>
    </source>
</evidence>
<dbReference type="InterPro" id="IPR036084">
    <property type="entry name" value="Ser_inhib-like_sf"/>
</dbReference>
<dbReference type="InterPro" id="IPR002557">
    <property type="entry name" value="Chitin-bd_dom"/>
</dbReference>
<feature type="domain" description="VWFC" evidence="13">
    <location>
        <begin position="2650"/>
        <end position="2722"/>
    </location>
</feature>
<evidence type="ECO:0000259" key="14">
    <source>
        <dbReference type="PROSITE" id="PS50940"/>
    </source>
</evidence>
<feature type="domain" description="VWFC" evidence="13">
    <location>
        <begin position="1913"/>
        <end position="1987"/>
    </location>
</feature>
<feature type="domain" description="VWFD" evidence="16">
    <location>
        <begin position="1591"/>
        <end position="1778"/>
    </location>
</feature>
<feature type="signal peptide" evidence="10">
    <location>
        <begin position="1"/>
        <end position="19"/>
    </location>
</feature>
<feature type="domain" description="EGF-like" evidence="12">
    <location>
        <begin position="148"/>
        <end position="179"/>
    </location>
</feature>
<dbReference type="InterPro" id="IPR050780">
    <property type="entry name" value="Mucin_vWF_Thrombospondin_sf"/>
</dbReference>
<keyword evidence="6" id="KW-0325">Glycoprotein</keyword>
<dbReference type="GO" id="GO:0008843">
    <property type="term" value="F:endochitinase activity"/>
    <property type="evidence" value="ECO:0007669"/>
    <property type="project" value="UniProtKB-EC"/>
</dbReference>
<evidence type="ECO:0000256" key="6">
    <source>
        <dbReference type="ARBA" id="ARBA00023180"/>
    </source>
</evidence>
<dbReference type="PROSITE" id="PS01185">
    <property type="entry name" value="CTCK_1"/>
    <property type="match status" value="1"/>
</dbReference>
<sequence length="2880" mass="310825">MKTQFVFMGCLVLASITQGISESQNEQRNKRNIGELDIPDSLLSIQHQSQSQVSVSCDPPCANGACVGENQCKCEEGYSGPACNEFECTESCGHGKCVAPNTCECNTGWGGESCHTATCDDECLNGGSCSAPNTCTCLKGWSGDNCGSAVCDVKCANGGTCDSPNVCLCKQGYQGTLCQIAQQPGCKFPFEYNGELYMTCTTVDATDGQPWCSTTTAFEGDKKICDFTSMCSAADQKLEIPGECGKFYECADDMTVSVVPCPAGTVFNALVGGCDTADNVPMCKDDASQGPTKGEDSTTVPAPTHSSNVCSYWEKENFYTFDGALFASSGRCNYQLVSDCVGNTFDISLSFTSGGNPSLKLTSQTGVSVVVTGGKAYNEGEEIAIPSLSNGFSLYKLPNTDYTIINSSAGFAVAWSGNDNFFIAVHNKNLVGHLCGLCGNFNGFTVDDMVPKYGETPTTNVETLMDSWLLASGEECTTGTSTDYCGLLTTQQLSDIAKVCAEVVTGLSFTSCNVPTSVLEETCVRDLCQCEGDYKDCLCASATHYSKLCVATGANVKEWRTDKFCPKSCPNGMVYSECGTACPRTCKNKGLMHMCASLCVDGCFCPAGTILDVGGCVAEEECSCSHLGEVYSSGQKRTEDCRECTCNGGSWSCTDLMCAGECSATGDPHYQTFDGSSYSFNGDCRYVLATDSCGSGSNYTFAVVVENVKCEASDSGSCTKSATIVIKNALKETKYKLKQEGVVGVDENDVTLPYTHGDISIMRLSSMMVQVKTSNGIEVDWDGEMRLYIRLDSLWRNRVCGLCGNFNGKATDDMKTPQSIVETNPASFGNSWKVSSECAAVPSIPESCSANQEKIEEANQLCDVIKSDVFKPCHQVVDYELHYSMCRSDVCGCSGDNCMCSSLSDYARKCVERGVVIQWRSNTTCGVTCESGLEYRECGGDCVSKCSTLGGIMCDRMCHPGCYCPQNLYLNDDGTCVEMEKCGCIYQGVKYTAGEAMETSSTVCECKDGLMTCHDKQEAPSCEEPLVYIDCVSSSGTACQDTCQSKKTFCMAESCVAGCGCPEGTIKDENTNTCVKPDQCSCTHNGQVYEPNSVMSPDSCNDCTCVEGGWSCTEMACPAECSAVGDPHFTSFDGLRYNFQGACSYVMSQDFCNNKTGGFRVIVENIPCGNNGVTCTKSVTVHLYNVVIKLTKGDGEPVVSESVSIGSPAPPSGFQYNIRKGSIYYIVETNNGLSVLWNKENAAKVQLQPNYMGQVCGLCGNYDGDTGNDFQTRDGDIAVNPNDFGNDWKTDDTCPDGTRDPNPCLESPERAPWAEKKCAIINSEVFAECHAKVDPTHYYDNCMYDTCGCNFGGDCECFCTAVAVYAQECAAAGVCINWRNNEVCPVMCEVFNPGFGSSYDNETCEWKYNACGNPCPPTCDNPNPTNCPWGSLEGCYVSCKDDEVWDEIKNKCIPKSECPVVTTTTPVITTTTTEKTTTTTEVTTTTPEPEIITTTPEVTHPDEEITTTTPKWCNCVDSDGIAHSPGETWPLRNDESLCVDLTCVEEAPGVCKTESVDTTVKCTAENKPTCLNGFPAVAVTDGCSCQWECQCYCFGQGDPHFFTFDGKYYPFQGNCTFVLSRDMNEHHSNHPHDYEIWMENEACPEAPETTCTRKMTIRYGPTHVVLYKNYTFTVNGGNLKHRAQMPYTFGDIRIELRGFNLFYVTIPDLGITLTYTGLDYSWSLIVPYSVYFNKTEGLCGVCNNDQGDDFTTRKGTVVKDIEIFGESWLVYNESKHCFKEDNKTCFPAAPECDVITSDVFKDCHALVDPEVYLKICRFDTAQCGNYSYCEALYGYARICQHAGVCVDWRTDSICPMECGDDEIYMACQPNCEQTCDNFISGEQCASEEVVEGCFCPPGTVLDGGECVAEETCTDCVDADGNIFGYGESWVSENASCTICSCMEGQNVVCTNKPCSPGWTDAVPSCHSCFVPELERGSDPCCPTYKCVCNYELGKGDDECDVVTIPTCDPGYIPVQTNPGKCIPSYECTCNASRNPCPVPPTCGELEHLVSTDGECCPTYKCVCNKCPDNGPSCGVCQNTLTTVDKCDCKHYTCENKGVCNINGTEKLPGDSWNTDPCTTCTCHETSVDNDGCYNVGCVVMSCSTYCPPCSTYTPVAGQCCGMCVQTACSVADENNSTQCKPIGDHWQDLDKCISSICVANPNGHTTVTTAPITCPPVAMPTCTPCYKIATYTEDCCEKYHCIPDDVCCLSGPAIKLPGETWEPDACNECQYTNNMNHTSGFHVVDCSPKPCPPFDIDDCVSHGGQSALSDDGCCMHCVANVCVDAKNQTHSFGENWYPDVCTICSCVAGHEIVCNPVTCPPSKQAPMNCAPCEVPLRRLSSDPCCPQYDCVCNYELIKGEPNCDAVPVPKCPPGYVASQTNVGQCIPDYDCFCNKSRNPCPEAPECPELHELVTTETECCPLYGCVCKKCNEAPTSYSPCQDAITTIDACGCRHVTCQSKNICYVDDVAHLPGDIWNPDVCTQCVCQSDVTNPDTACHVESCFAQSCDPTCPPCHDYVVGAGECCGTCVQRACQVAGANGTVECKNVGDNWWYESTCEQYMCTTDNDGNIGIVEVAYACPVPEVPTCSSCYKLESYVEGCCSKLRCVQENVCCADGMGKLPGSTWAPDACHLCQCTEDKDLDTGFLAEQCYHNPCPPFDSDACVANGGTVISSDDGCCLKCQETECFECDKRMSTKPEYMLVDGCASNEPVSLSYCDGFCRGHYFWTDHGAENDCSCCNPTSTATRVVSMKCKNGTEVQYSFTDVLSCGCTATCTPNPPTVTPAPETPAPTTTAPEAPVPTTTVPVKPTPTTEETGSGETTVPEAPVTTTTVPVKPTPNN</sequence>
<feature type="disulfide bond" evidence="7">
    <location>
        <begin position="119"/>
        <end position="129"/>
    </location>
</feature>
<feature type="domain" description="EGF-like" evidence="12">
    <location>
        <begin position="115"/>
        <end position="147"/>
    </location>
</feature>
<dbReference type="InterPro" id="IPR002919">
    <property type="entry name" value="TIL_dom"/>
</dbReference>
<dbReference type="SMART" id="SM00214">
    <property type="entry name" value="VWC"/>
    <property type="match status" value="9"/>
</dbReference>
<dbReference type="PROSITE" id="PS50026">
    <property type="entry name" value="EGF_3"/>
    <property type="match status" value="2"/>
</dbReference>
<dbReference type="Pfam" id="PF00094">
    <property type="entry name" value="VWD"/>
    <property type="match status" value="4"/>
</dbReference>
<feature type="domain" description="VWFC" evidence="13">
    <location>
        <begin position="2097"/>
        <end position="2164"/>
    </location>
</feature>
<dbReference type="SMART" id="SM00494">
    <property type="entry name" value="ChtBD2"/>
    <property type="match status" value="1"/>
</dbReference>
<accession>A0A2Z5UWM7</accession>
<evidence type="ECO:0000259" key="15">
    <source>
        <dbReference type="PROSITE" id="PS51092"/>
    </source>
</evidence>
<dbReference type="PANTHER" id="PTHR11339">
    <property type="entry name" value="EXTRACELLULAR MATRIX GLYCOPROTEIN RELATED"/>
    <property type="match status" value="1"/>
</dbReference>
<evidence type="ECO:0000313" key="17">
    <source>
        <dbReference type="EMBL" id="BBB15956.1"/>
    </source>
</evidence>
<dbReference type="Pfam" id="PF08742">
    <property type="entry name" value="C8"/>
    <property type="match status" value="4"/>
</dbReference>
<dbReference type="InterPro" id="IPR000742">
    <property type="entry name" value="EGF"/>
</dbReference>
<dbReference type="SUPFAM" id="SSF57440">
    <property type="entry name" value="Kringle-like"/>
    <property type="match status" value="1"/>
</dbReference>
<dbReference type="GO" id="GO:0005615">
    <property type="term" value="C:extracellular space"/>
    <property type="evidence" value="ECO:0007669"/>
    <property type="project" value="TreeGrafter"/>
</dbReference>
<dbReference type="InterPro" id="IPR001007">
    <property type="entry name" value="VWF_dom"/>
</dbReference>
<reference evidence="17" key="1">
    <citation type="journal article" date="2018" name="Nat. Commun.">
        <title>Chitin-based barrier immunity and its loss predated mucus-colonization by indigenous gut microbiota.</title>
        <authorList>
            <person name="Nakashima K."/>
            <person name="Kimura S."/>
            <person name="Ogawa Y."/>
            <person name="Watanabe S."/>
            <person name="Soma S."/>
            <person name="Kaneko T."/>
            <person name="Yamada L."/>
            <person name="Sawada H."/>
            <person name="Tung C.-H."/>
            <person name="Lu T.-M."/>
            <person name="Yu J.-K."/>
            <person name="Villar-Briones A."/>
            <person name="Kikuchi S."/>
            <person name="Satoh N."/>
        </authorList>
    </citation>
    <scope>NUCLEOTIDE SEQUENCE</scope>
    <source>
        <tissue evidence="17">Gut</tissue>
    </source>
</reference>
<dbReference type="GO" id="GO:0008061">
    <property type="term" value="F:chitin binding"/>
    <property type="evidence" value="ECO:0007669"/>
    <property type="project" value="InterPro"/>
</dbReference>
<evidence type="ECO:0000259" key="11">
    <source>
        <dbReference type="PROSITE" id="PS01225"/>
    </source>
</evidence>
<dbReference type="InterPro" id="IPR014853">
    <property type="entry name" value="VWF/SSPO/ZAN-like_Cys-rich_dom"/>
</dbReference>
<keyword evidence="3" id="KW-0677">Repeat</keyword>
<keyword evidence="10" id="KW-0732">Signal</keyword>
<feature type="domain" description="VWFD" evidence="16">
    <location>
        <begin position="308"/>
        <end position="477"/>
    </location>
</feature>
<name>A0A2Z5UWM7_9ASCI</name>
<dbReference type="SUPFAM" id="SSF57567">
    <property type="entry name" value="Serine protease inhibitors"/>
    <property type="match status" value="5"/>
</dbReference>
<feature type="domain" description="VWFD" evidence="16">
    <location>
        <begin position="660"/>
        <end position="839"/>
    </location>
</feature>
<dbReference type="PROSITE" id="PS51233">
    <property type="entry name" value="VWFD"/>
    <property type="match status" value="4"/>
</dbReference>
<dbReference type="EC" id="3.2.1.14" evidence="2"/>
<dbReference type="GO" id="GO:0031012">
    <property type="term" value="C:extracellular matrix"/>
    <property type="evidence" value="ECO:0007669"/>
    <property type="project" value="TreeGrafter"/>
</dbReference>
<feature type="domain" description="VWFD" evidence="16">
    <location>
        <begin position="1119"/>
        <end position="1295"/>
    </location>
</feature>
<dbReference type="EMBL" id="LC072665">
    <property type="protein sequence ID" value="BBB15956.1"/>
    <property type="molecule type" value="mRNA"/>
</dbReference>
<dbReference type="PROSITE" id="PS51092">
    <property type="entry name" value="FN2_2"/>
    <property type="match status" value="1"/>
</dbReference>
<dbReference type="Gene3D" id="2.10.25.10">
    <property type="entry name" value="Laminin"/>
    <property type="match status" value="7"/>
</dbReference>
<feature type="domain" description="CTCK" evidence="11">
    <location>
        <begin position="2729"/>
        <end position="2815"/>
    </location>
</feature>
<dbReference type="SUPFAM" id="SSF57625">
    <property type="entry name" value="Invertebrate chitin-binding proteins"/>
    <property type="match status" value="1"/>
</dbReference>
<evidence type="ECO:0000256" key="9">
    <source>
        <dbReference type="SAM" id="MobiDB-lite"/>
    </source>
</evidence>
<evidence type="ECO:0000256" key="3">
    <source>
        <dbReference type="ARBA" id="ARBA00022737"/>
    </source>
</evidence>
<feature type="region of interest" description="Disordered" evidence="9">
    <location>
        <begin position="2820"/>
        <end position="2880"/>
    </location>
</feature>
<evidence type="ECO:0000256" key="1">
    <source>
        <dbReference type="ARBA" id="ARBA00000822"/>
    </source>
</evidence>
<dbReference type="PROSITE" id="PS00022">
    <property type="entry name" value="EGF_1"/>
    <property type="match status" value="3"/>
</dbReference>
<dbReference type="Gene3D" id="2.10.70.10">
    <property type="entry name" value="Complement Module, domain 1"/>
    <property type="match status" value="1"/>
</dbReference>
<dbReference type="PROSITE" id="PS01225">
    <property type="entry name" value="CTCK_2"/>
    <property type="match status" value="1"/>
</dbReference>
<feature type="disulfide bond" evidence="8">
    <location>
        <begin position="186"/>
        <end position="212"/>
    </location>
</feature>
<proteinExistence type="evidence at transcript level"/>
<keyword evidence="4" id="KW-0624">Polysaccharide degradation</keyword>
<dbReference type="InterPro" id="IPR013806">
    <property type="entry name" value="Kringle-like"/>
</dbReference>
<feature type="domain" description="VWFC" evidence="13">
    <location>
        <begin position="1080"/>
        <end position="1153"/>
    </location>
</feature>
<feature type="disulfide bond" evidence="7">
    <location>
        <begin position="169"/>
        <end position="178"/>
    </location>
</feature>
<keyword evidence="7" id="KW-0245">EGF-like domain</keyword>
<evidence type="ECO:0000259" key="16">
    <source>
        <dbReference type="PROSITE" id="PS51233"/>
    </source>
</evidence>
<evidence type="ECO:0000259" key="13">
    <source>
        <dbReference type="PROSITE" id="PS50184"/>
    </source>
</evidence>
<feature type="disulfide bond" evidence="7">
    <location>
        <begin position="137"/>
        <end position="146"/>
    </location>
</feature>
<dbReference type="SMART" id="SM00059">
    <property type="entry name" value="FN2"/>
    <property type="match status" value="1"/>
</dbReference>
<feature type="chain" id="PRO_5016406414" description="chitinase" evidence="10">
    <location>
        <begin position="20"/>
        <end position="2880"/>
    </location>
</feature>
<feature type="domain" description="Chitin-binding type-2" evidence="14">
    <location>
        <begin position="228"/>
        <end position="285"/>
    </location>
</feature>
<protein>
    <recommendedName>
        <fullName evidence="2">chitinase</fullName>
        <ecNumber evidence="2">3.2.1.14</ecNumber>
    </recommendedName>
</protein>
<feature type="compositionally biased region" description="Low complexity" evidence="9">
    <location>
        <begin position="2829"/>
        <end position="2874"/>
    </location>
</feature>
<dbReference type="GO" id="GO:0006032">
    <property type="term" value="P:chitin catabolic process"/>
    <property type="evidence" value="ECO:0007669"/>
    <property type="project" value="UniProtKB-KW"/>
</dbReference>
<dbReference type="PROSITE" id="PS01208">
    <property type="entry name" value="VWFC_1"/>
    <property type="match status" value="5"/>
</dbReference>